<dbReference type="HOGENOM" id="CLU_668777_0_0_10"/>
<dbReference type="EMBL" id="AQHW01000025">
    <property type="protein sequence ID" value="KKB49549.1"/>
    <property type="molecule type" value="Genomic_DNA"/>
</dbReference>
<dbReference type="AlphaFoldDB" id="A0A0F5IVG9"/>
<proteinExistence type="predicted"/>
<sequence>MRTNKYLVVSMAMSLAVTIGVGFSSCKKDEPTPVIVENPLDAEVYYIAGKVISENNALEGVKVSASSVEATTAADGTFQLEMKSKDDCIVTFEKSGYVTVTAEVGFPADAKKQSIVLLSQELETKNPPVTISSDVEQTVIEVKRKMIELTFPAGAVKSATDITVTAYKEGAKKTQAGTVRASLSTVNCEPDGQSFEKPIELRMKNPTGKGVYFADVKHYVEKNGVWSETGAADYNGNGYYVTSIDGFSNHSFGVPCSSQKGTSKTENLKSIVIDNLGKMDSQEQSIDVTSHLGWKIDGTTSDLLKKQLAGLSDSDITALSGAVELTLASLVGGAPSVGEMTLKRDARISGDMKTTVSIVERTTTTVFSFPVVFGGQTVALTIPVVKYDGVDLVITTEKGASHGTHSGGSVE</sequence>
<reference evidence="1 2" key="1">
    <citation type="submission" date="2013-04" db="EMBL/GenBank/DDBJ databases">
        <title>The Genome Sequence of Parabacteroides gordonii DSM 23371.</title>
        <authorList>
            <consortium name="The Broad Institute Genomics Platform"/>
            <person name="Earl A."/>
            <person name="Ward D."/>
            <person name="Feldgarden M."/>
            <person name="Gevers D."/>
            <person name="Martens E."/>
            <person name="Sakamoto M."/>
            <person name="Benno Y."/>
            <person name="Suzuki N."/>
            <person name="Matsunaga N."/>
            <person name="Koshihara K."/>
            <person name="Seki M."/>
            <person name="Komiya H."/>
            <person name="Walker B."/>
            <person name="Young S."/>
            <person name="Zeng Q."/>
            <person name="Gargeya S."/>
            <person name="Fitzgerald M."/>
            <person name="Haas B."/>
            <person name="Abouelleil A."/>
            <person name="Allen A.W."/>
            <person name="Alvarado L."/>
            <person name="Arachchi H.M."/>
            <person name="Berlin A.M."/>
            <person name="Chapman S.B."/>
            <person name="Gainer-Dewar J."/>
            <person name="Goldberg J."/>
            <person name="Griggs A."/>
            <person name="Gujja S."/>
            <person name="Hansen M."/>
            <person name="Howarth C."/>
            <person name="Imamovic A."/>
            <person name="Ireland A."/>
            <person name="Larimer J."/>
            <person name="McCowan C."/>
            <person name="Murphy C."/>
            <person name="Pearson M."/>
            <person name="Poon T.W."/>
            <person name="Priest M."/>
            <person name="Roberts A."/>
            <person name="Saif S."/>
            <person name="Shea T."/>
            <person name="Sisk P."/>
            <person name="Sykes S."/>
            <person name="Wortman J."/>
            <person name="Nusbaum C."/>
            <person name="Birren B."/>
        </authorList>
    </citation>
    <scope>NUCLEOTIDE SEQUENCE [LARGE SCALE GENOMIC DNA]</scope>
    <source>
        <strain evidence="1 2">MS-1</strain>
    </source>
</reference>
<evidence type="ECO:0008006" key="3">
    <source>
        <dbReference type="Google" id="ProtNLM"/>
    </source>
</evidence>
<dbReference type="Gene3D" id="2.60.220.30">
    <property type="match status" value="1"/>
</dbReference>
<comment type="caution">
    <text evidence="1">The sequence shown here is derived from an EMBL/GenBank/DDBJ whole genome shotgun (WGS) entry which is preliminary data.</text>
</comment>
<dbReference type="PROSITE" id="PS51257">
    <property type="entry name" value="PROKAR_LIPOPROTEIN"/>
    <property type="match status" value="1"/>
</dbReference>
<dbReference type="STRING" id="1203610.HMPREF1536_04614"/>
<evidence type="ECO:0000313" key="2">
    <source>
        <dbReference type="Proteomes" id="UP000033035"/>
    </source>
</evidence>
<organism evidence="1 2">
    <name type="scientific">Parabacteroides gordonii MS-1 = DSM 23371</name>
    <dbReference type="NCBI Taxonomy" id="1203610"/>
    <lineage>
        <taxon>Bacteria</taxon>
        <taxon>Pseudomonadati</taxon>
        <taxon>Bacteroidota</taxon>
        <taxon>Bacteroidia</taxon>
        <taxon>Bacteroidales</taxon>
        <taxon>Tannerellaceae</taxon>
        <taxon>Parabacteroides</taxon>
    </lineage>
</organism>
<dbReference type="Gene3D" id="2.60.40.1120">
    <property type="entry name" value="Carboxypeptidase-like, regulatory domain"/>
    <property type="match status" value="1"/>
</dbReference>
<dbReference type="InterPro" id="IPR008969">
    <property type="entry name" value="CarboxyPept-like_regulatory"/>
</dbReference>
<protein>
    <recommendedName>
        <fullName evidence="3">Carboxypeptidase regulatory-like domain-containing protein</fullName>
    </recommendedName>
</protein>
<evidence type="ECO:0000313" key="1">
    <source>
        <dbReference type="EMBL" id="KKB49549.1"/>
    </source>
</evidence>
<name>A0A0F5IVG9_9BACT</name>
<keyword evidence="2" id="KW-1185">Reference proteome</keyword>
<accession>A0A0F5IVG9</accession>
<dbReference type="PATRIC" id="fig|1203610.3.peg.4703"/>
<dbReference type="RefSeq" id="WP_028728163.1">
    <property type="nucleotide sequence ID" value="NZ_AUAE01000027.1"/>
</dbReference>
<dbReference type="Proteomes" id="UP000033035">
    <property type="component" value="Unassembled WGS sequence"/>
</dbReference>
<gene>
    <name evidence="1" type="ORF">HMPREF1536_04614</name>
</gene>
<dbReference type="SUPFAM" id="SSF49464">
    <property type="entry name" value="Carboxypeptidase regulatory domain-like"/>
    <property type="match status" value="1"/>
</dbReference>